<dbReference type="AlphaFoldDB" id="A0A5E4WIW5"/>
<reference evidence="1 2" key="1">
    <citation type="submission" date="2019-08" db="EMBL/GenBank/DDBJ databases">
        <authorList>
            <person name="Peeters C."/>
        </authorList>
    </citation>
    <scope>NUCLEOTIDE SEQUENCE [LARGE SCALE GENOMIC DNA]</scope>
    <source>
        <strain evidence="1 2">LMG 31106</strain>
    </source>
</reference>
<organism evidence="1 2">
    <name type="scientific">Pandoraea cepalis</name>
    <dbReference type="NCBI Taxonomy" id="2508294"/>
    <lineage>
        <taxon>Bacteria</taxon>
        <taxon>Pseudomonadati</taxon>
        <taxon>Pseudomonadota</taxon>
        <taxon>Betaproteobacteria</taxon>
        <taxon>Burkholderiales</taxon>
        <taxon>Burkholderiaceae</taxon>
        <taxon>Pandoraea</taxon>
    </lineage>
</organism>
<name>A0A5E4WIW5_9BURK</name>
<gene>
    <name evidence="1" type="ORF">PCE31106_03231</name>
</gene>
<accession>A0A5E4WIW5</accession>
<sequence length="111" mass="12001">MDYLERMYQEPMFGSGNESAADVAYCGPTFGALGSTSSGPVLPEPDVQAPARAAPLARAREFGTSLLRDPYVQEGIALAVTAASVYVSCKMTRWLSRRRDTARARPASLRD</sequence>
<dbReference type="EMBL" id="CABPSL010000013">
    <property type="protein sequence ID" value="VVE23016.1"/>
    <property type="molecule type" value="Genomic_DNA"/>
</dbReference>
<evidence type="ECO:0000313" key="2">
    <source>
        <dbReference type="Proteomes" id="UP000384354"/>
    </source>
</evidence>
<dbReference type="Proteomes" id="UP000384354">
    <property type="component" value="Unassembled WGS sequence"/>
</dbReference>
<evidence type="ECO:0000313" key="1">
    <source>
        <dbReference type="EMBL" id="VVE23016.1"/>
    </source>
</evidence>
<protein>
    <submittedName>
        <fullName evidence="1">Uncharacterized protein</fullName>
    </submittedName>
</protein>
<proteinExistence type="predicted"/>